<proteinExistence type="predicted"/>
<gene>
    <name evidence="2" type="ORF">BRARA_B01202</name>
</gene>
<dbReference type="GO" id="GO:0016020">
    <property type="term" value="C:membrane"/>
    <property type="evidence" value="ECO:0007669"/>
    <property type="project" value="UniProtKB-SubCell"/>
</dbReference>
<dbReference type="InterPro" id="IPR008896">
    <property type="entry name" value="TIC214"/>
</dbReference>
<dbReference type="Pfam" id="PF05758">
    <property type="entry name" value="Ycf1"/>
    <property type="match status" value="1"/>
</dbReference>
<dbReference type="Proteomes" id="UP000264353">
    <property type="component" value="Chromosome A2"/>
</dbReference>
<evidence type="ECO:0000313" key="3">
    <source>
        <dbReference type="Proteomes" id="UP000264353"/>
    </source>
</evidence>
<organism evidence="2 3">
    <name type="scientific">Brassica campestris</name>
    <name type="common">Field mustard</name>
    <dbReference type="NCBI Taxonomy" id="3711"/>
    <lineage>
        <taxon>Eukaryota</taxon>
        <taxon>Viridiplantae</taxon>
        <taxon>Streptophyta</taxon>
        <taxon>Embryophyta</taxon>
        <taxon>Tracheophyta</taxon>
        <taxon>Spermatophyta</taxon>
        <taxon>Magnoliopsida</taxon>
        <taxon>eudicotyledons</taxon>
        <taxon>Gunneridae</taxon>
        <taxon>Pentapetalae</taxon>
        <taxon>rosids</taxon>
        <taxon>malvids</taxon>
        <taxon>Brassicales</taxon>
        <taxon>Brassicaceae</taxon>
        <taxon>Brassiceae</taxon>
        <taxon>Brassica</taxon>
    </lineage>
</organism>
<reference evidence="2 3" key="1">
    <citation type="submission" date="2018-06" db="EMBL/GenBank/DDBJ databases">
        <title>WGS assembly of Brassica rapa FPsc.</title>
        <authorList>
            <person name="Bowman J."/>
            <person name="Kohchi T."/>
            <person name="Yamato K."/>
            <person name="Jenkins J."/>
            <person name="Shu S."/>
            <person name="Ishizaki K."/>
            <person name="Yamaoka S."/>
            <person name="Nishihama R."/>
            <person name="Nakamura Y."/>
            <person name="Berger F."/>
            <person name="Adam C."/>
            <person name="Aki S."/>
            <person name="Althoff F."/>
            <person name="Araki T."/>
            <person name="Arteaga-Vazquez M."/>
            <person name="Balasubrmanian S."/>
            <person name="Bauer D."/>
            <person name="Boehm C."/>
            <person name="Briginshaw L."/>
            <person name="Caballero-Perez J."/>
            <person name="Catarino B."/>
            <person name="Chen F."/>
            <person name="Chiyoda S."/>
            <person name="Chovatia M."/>
            <person name="Davies K."/>
            <person name="Delmans M."/>
            <person name="Demura T."/>
            <person name="Dierschke T."/>
            <person name="Dolan L."/>
            <person name="Dorantes-Acosta A."/>
            <person name="Eklund D."/>
            <person name="Florent S."/>
            <person name="Flores-Sandoval E."/>
            <person name="Fujiyama A."/>
            <person name="Fukuzawa H."/>
            <person name="Galik B."/>
            <person name="Grimanelli D."/>
            <person name="Grimwood J."/>
            <person name="Grossniklaus U."/>
            <person name="Hamada T."/>
            <person name="Haseloff J."/>
            <person name="Hetherington A."/>
            <person name="Higo A."/>
            <person name="Hirakawa Y."/>
            <person name="Hundley H."/>
            <person name="Ikeda Y."/>
            <person name="Inoue K."/>
            <person name="Inoue S."/>
            <person name="Ishida S."/>
            <person name="Jia Q."/>
            <person name="Kakita M."/>
            <person name="Kanazawa T."/>
            <person name="Kawai Y."/>
            <person name="Kawashima T."/>
            <person name="Kennedy M."/>
            <person name="Kinose K."/>
            <person name="Kinoshita T."/>
            <person name="Kohara Y."/>
            <person name="Koide E."/>
            <person name="Komatsu K."/>
            <person name="Kopischke S."/>
            <person name="Kubo M."/>
            <person name="Kyozuka J."/>
            <person name="Lagercrantz U."/>
            <person name="Lin S."/>
            <person name="Lindquist E."/>
            <person name="Lipzen A."/>
            <person name="Lu C."/>
            <person name="Luna E."/>
            <person name="Martienssen R."/>
            <person name="Minamino N."/>
            <person name="Mizutani M."/>
            <person name="Mizutani M."/>
            <person name="Mochizuki N."/>
            <person name="Monte I."/>
            <person name="Mosher R."/>
            <person name="Nagasaki H."/>
            <person name="Nakagami H."/>
            <person name="Naramoto S."/>
            <person name="Nishitani K."/>
            <person name="Ohtani M."/>
            <person name="Okamoto T."/>
            <person name="Okumura M."/>
            <person name="Phillips J."/>
            <person name="Pollak B."/>
            <person name="Reinders A."/>
            <person name="Roevekamp M."/>
            <person name="Sano R."/>
            <person name="Sawa S."/>
            <person name="Schmid M."/>
            <person name="Shirakawa M."/>
            <person name="Solano R."/>
            <person name="Spunde A."/>
            <person name="Suetsugu N."/>
            <person name="Sugano S."/>
            <person name="Sugiyama A."/>
            <person name="Sun R."/>
            <person name="Suzuki Y."/>
            <person name="Takenaka M."/>
            <person name="Takezawa D."/>
            <person name="Tomogane H."/>
            <person name="Tsuzuki M."/>
            <person name="Ueda T."/>
            <person name="Umeda M."/>
            <person name="Ward J."/>
            <person name="Watanabe Y."/>
            <person name="Yazaki K."/>
            <person name="Yokoyama R."/>
            <person name="Yoshitake Y."/>
            <person name="Yotsui I."/>
            <person name="Zachgo S."/>
            <person name="Schmutz J."/>
        </authorList>
    </citation>
    <scope>NUCLEOTIDE SEQUENCE [LARGE SCALE GENOMIC DNA]</scope>
    <source>
        <strain evidence="3">cv. B-3</strain>
    </source>
</reference>
<name>A0A398AFJ0_BRACM</name>
<evidence type="ECO:0000313" key="2">
    <source>
        <dbReference type="EMBL" id="RID74086.1"/>
    </source>
</evidence>
<comment type="subcellular location">
    <subcellularLocation>
        <location evidence="1">Membrane</location>
        <topology evidence="1">Multi-pass membrane protein</topology>
    </subcellularLocation>
</comment>
<protein>
    <submittedName>
        <fullName evidence="2">Uncharacterized protein</fullName>
    </submittedName>
</protein>
<evidence type="ECO:0000256" key="1">
    <source>
        <dbReference type="ARBA" id="ARBA00004141"/>
    </source>
</evidence>
<accession>A0A398AFJ0</accession>
<dbReference type="EMBL" id="CM010629">
    <property type="protein sequence ID" value="RID74086.1"/>
    <property type="molecule type" value="Genomic_DNA"/>
</dbReference>
<sequence length="117" mass="13980">MGETKQDQDQVSTKKSSFSFSFSEEMENLDKIDEMEKIRVNGKDKINKDDEFNIQTYYNYKTVSENRDENKGNSNLEFFKKKRGLLKKSIHITNTRTDKKRCDFHLYILLLLLQRNL</sequence>
<dbReference type="AlphaFoldDB" id="A0A398AFJ0"/>